<feature type="coiled-coil region" evidence="1">
    <location>
        <begin position="360"/>
        <end position="404"/>
    </location>
</feature>
<name>T2JDW6_CROWT</name>
<evidence type="ECO:0000313" key="3">
    <source>
        <dbReference type="Proteomes" id="UP000018198"/>
    </source>
</evidence>
<keyword evidence="1" id="KW-0175">Coiled coil</keyword>
<dbReference type="Gene3D" id="3.40.50.150">
    <property type="entry name" value="Vaccinia Virus protein VP39"/>
    <property type="match status" value="1"/>
</dbReference>
<reference evidence="2 3" key="2">
    <citation type="submission" date="2013-09" db="EMBL/GenBank/DDBJ databases">
        <title>Whole genome comparison of six Crocosphaera watsonii strains with differing phenotypes.</title>
        <authorList>
            <person name="Bench S.R."/>
            <person name="Heller P."/>
            <person name="Frank I."/>
            <person name="Arciniega M."/>
            <person name="Shilova I.N."/>
            <person name="Zehr J.P."/>
        </authorList>
    </citation>
    <scope>NUCLEOTIDE SEQUENCE [LARGE SCALE GENOMIC DNA]</scope>
    <source>
        <strain evidence="2 3">WH 0401</strain>
    </source>
</reference>
<proteinExistence type="predicted"/>
<evidence type="ECO:0008006" key="4">
    <source>
        <dbReference type="Google" id="ProtNLM"/>
    </source>
</evidence>
<reference evidence="2 3" key="1">
    <citation type="submission" date="2013-01" db="EMBL/GenBank/DDBJ databases">
        <authorList>
            <person name="Bench S."/>
        </authorList>
    </citation>
    <scope>NUCLEOTIDE SEQUENCE [LARGE SCALE GENOMIC DNA]</scope>
    <source>
        <strain evidence="2 3">WH 0401</strain>
    </source>
</reference>
<dbReference type="Pfam" id="PF13578">
    <property type="entry name" value="Methyltransf_24"/>
    <property type="match status" value="1"/>
</dbReference>
<dbReference type="InterPro" id="IPR029063">
    <property type="entry name" value="SAM-dependent_MTases_sf"/>
</dbReference>
<dbReference type="EMBL" id="CAQM01000807">
    <property type="protein sequence ID" value="CCQ64038.1"/>
    <property type="molecule type" value="Genomic_DNA"/>
</dbReference>
<dbReference type="RefSeq" id="WP_021836834.1">
    <property type="nucleotide sequence ID" value="NZ_CAQM01000807.1"/>
</dbReference>
<gene>
    <name evidence="2" type="ORF">CWATWH0401_1117</name>
</gene>
<dbReference type="AlphaFoldDB" id="T2JDW6"/>
<evidence type="ECO:0000256" key="1">
    <source>
        <dbReference type="SAM" id="Coils"/>
    </source>
</evidence>
<accession>T2JDW6</accession>
<protein>
    <recommendedName>
        <fullName evidence="4">Class I SAM-dependent methyltransferase</fullName>
    </recommendedName>
</protein>
<dbReference type="SUPFAM" id="SSF53335">
    <property type="entry name" value="S-adenosyl-L-methionine-dependent methyltransferases"/>
    <property type="match status" value="1"/>
</dbReference>
<evidence type="ECO:0000313" key="2">
    <source>
        <dbReference type="EMBL" id="CCQ64038.1"/>
    </source>
</evidence>
<sequence length="405" mass="45996">MRDLTKITVQEFNRGEDLVVQINHLPQSQSFNECLDYFKNYPENSVLAASERVILYQLIRSLKPKRVLEIGSYYAGTSEVLARGLWANGVGELITIDPFGTERVPKIIKTWPKPLQDLASFYSQSSMDFFGTTAANLCFDLIFIDGNHDYSFALFDIMTSAIKISPGGIIIMDNAEQPGVFWAAKHFLQLNPSWQEIGGVFERHSDDSPYQTMSFSMEGVPAIILVAPSYFPIGTDPVSYQFRLPDEDTIVKGFTIEWEANTVEEEGTLNALVYLRTFWHQPSVDGNFPEELKILQNAVINVRNKSLDIYLDNPLKSTLDPVNTYCTCEILLSWQSSNSNQELQLIKTPELITAKDPNYEEKALIKINQLFNQLNEEKAQNQILQQQLNQLNEEKAQNQILQATT</sequence>
<dbReference type="Proteomes" id="UP000018198">
    <property type="component" value="Unassembled WGS sequence"/>
</dbReference>
<comment type="caution">
    <text evidence="2">The sequence shown here is derived from an EMBL/GenBank/DDBJ whole genome shotgun (WGS) entry which is preliminary data.</text>
</comment>
<organism evidence="2 3">
    <name type="scientific">Crocosphaera watsonii WH 0401</name>
    <dbReference type="NCBI Taxonomy" id="555881"/>
    <lineage>
        <taxon>Bacteria</taxon>
        <taxon>Bacillati</taxon>
        <taxon>Cyanobacteriota</taxon>
        <taxon>Cyanophyceae</taxon>
        <taxon>Oscillatoriophycideae</taxon>
        <taxon>Chroococcales</taxon>
        <taxon>Aphanothecaceae</taxon>
        <taxon>Crocosphaera</taxon>
    </lineage>
</organism>